<evidence type="ECO:0008006" key="3">
    <source>
        <dbReference type="Google" id="ProtNLM"/>
    </source>
</evidence>
<dbReference type="AlphaFoldDB" id="A0A1H1SI06"/>
<name>A0A1H1SI06_9CELL</name>
<evidence type="ECO:0000313" key="2">
    <source>
        <dbReference type="Proteomes" id="UP000185663"/>
    </source>
</evidence>
<dbReference type="EMBL" id="LT629776">
    <property type="protein sequence ID" value="SDS47615.1"/>
    <property type="molecule type" value="Genomic_DNA"/>
</dbReference>
<dbReference type="RefSeq" id="WP_052367103.1">
    <property type="nucleotide sequence ID" value="NZ_LT629776.1"/>
</dbReference>
<proteinExistence type="predicted"/>
<organism evidence="1 2">
    <name type="scientific">Paraoerskovia marina</name>
    <dbReference type="NCBI Taxonomy" id="545619"/>
    <lineage>
        <taxon>Bacteria</taxon>
        <taxon>Bacillati</taxon>
        <taxon>Actinomycetota</taxon>
        <taxon>Actinomycetes</taxon>
        <taxon>Micrococcales</taxon>
        <taxon>Cellulomonadaceae</taxon>
        <taxon>Paraoerskovia</taxon>
    </lineage>
</organism>
<protein>
    <recommendedName>
        <fullName evidence="3">DUF3467 domain-containing protein</fullName>
    </recommendedName>
</protein>
<keyword evidence="2" id="KW-1185">Reference proteome</keyword>
<dbReference type="OrthoDB" id="5189198at2"/>
<dbReference type="Proteomes" id="UP000185663">
    <property type="component" value="Chromosome I"/>
</dbReference>
<dbReference type="STRING" id="545619.SAMN04489860_1638"/>
<dbReference type="eggNOG" id="ENOG5032YGJ">
    <property type="taxonomic scope" value="Bacteria"/>
</dbReference>
<dbReference type="Pfam" id="PF11950">
    <property type="entry name" value="DUF3467"/>
    <property type="match status" value="1"/>
</dbReference>
<reference evidence="2" key="1">
    <citation type="submission" date="2016-10" db="EMBL/GenBank/DDBJ databases">
        <authorList>
            <person name="Varghese N."/>
            <person name="Submissions S."/>
        </authorList>
    </citation>
    <scope>NUCLEOTIDE SEQUENCE [LARGE SCALE GENOMIC DNA]</scope>
    <source>
        <strain evidence="2">DSM 22126</strain>
    </source>
</reference>
<evidence type="ECO:0000313" key="1">
    <source>
        <dbReference type="EMBL" id="SDS47615.1"/>
    </source>
</evidence>
<accession>A0A1H1SI06</accession>
<dbReference type="InterPro" id="IPR021857">
    <property type="entry name" value="DUF3467"/>
</dbReference>
<sequence length="106" mass="12052">MDQPAERQQRNLQIDLPVENEAGVPADFARLWHTQSTFVIDFVAMKSPPISRRDPETDREVSDLPVKVVSRIRIPPEQVFELASALTKQLDAWERETGRRQSGPSA</sequence>
<gene>
    <name evidence="1" type="ORF">SAMN04489860_1638</name>
</gene>